<protein>
    <submittedName>
        <fullName evidence="4">Unannotated protein</fullName>
    </submittedName>
</protein>
<evidence type="ECO:0000313" key="4">
    <source>
        <dbReference type="EMBL" id="CAB4683156.1"/>
    </source>
</evidence>
<dbReference type="EMBL" id="CAEZXN010000001">
    <property type="protein sequence ID" value="CAB4683156.1"/>
    <property type="molecule type" value="Genomic_DNA"/>
</dbReference>
<accession>A0A6J6NAJ1</accession>
<gene>
    <name evidence="3" type="ORF">UFOPK2342_00357</name>
    <name evidence="4" type="ORF">UFOPK2423_00082</name>
    <name evidence="5" type="ORF">UFOPK3266_00783</name>
    <name evidence="6" type="ORF">UFOPK4367_00042</name>
</gene>
<dbReference type="Pfam" id="PF00329">
    <property type="entry name" value="Complex1_30kDa"/>
    <property type="match status" value="1"/>
</dbReference>
<dbReference type="GO" id="GO:0008137">
    <property type="term" value="F:NADH dehydrogenase (ubiquinone) activity"/>
    <property type="evidence" value="ECO:0007669"/>
    <property type="project" value="InterPro"/>
</dbReference>
<dbReference type="InterPro" id="IPR037232">
    <property type="entry name" value="NADH_quin_OxRdtase_su_C/D-like"/>
</dbReference>
<dbReference type="AlphaFoldDB" id="A0A6J6NAJ1"/>
<sequence length="118" mass="13074">MTRKVVEPGEWVKSAESLQRAGYDFFDQLGARVLGDGKRELWLIVSNSTTGERVGISTRTSEPLPTLSHLWSGALWCEREADALADFVLPRRSEKKWPGFADPSGRTRFTPVGLPGGK</sequence>
<proteinExistence type="predicted"/>
<organism evidence="4">
    <name type="scientific">freshwater metagenome</name>
    <dbReference type="NCBI Taxonomy" id="449393"/>
    <lineage>
        <taxon>unclassified sequences</taxon>
        <taxon>metagenomes</taxon>
        <taxon>ecological metagenomes</taxon>
    </lineage>
</organism>
<evidence type="ECO:0000313" key="3">
    <source>
        <dbReference type="EMBL" id="CAB4669704.1"/>
    </source>
</evidence>
<evidence type="ECO:0000313" key="5">
    <source>
        <dbReference type="EMBL" id="CAB4843016.1"/>
    </source>
</evidence>
<dbReference type="InterPro" id="IPR001268">
    <property type="entry name" value="NADH_UbQ_OxRdtase_30kDa_su"/>
</dbReference>
<dbReference type="Gene3D" id="3.30.460.80">
    <property type="entry name" value="NADH:ubiquinone oxidoreductase, 30kDa subunit"/>
    <property type="match status" value="1"/>
</dbReference>
<feature type="domain" description="NADH:ubiquinone oxidoreductase 30kDa subunit" evidence="2">
    <location>
        <begin position="6"/>
        <end position="81"/>
    </location>
</feature>
<reference evidence="4" key="1">
    <citation type="submission" date="2020-05" db="EMBL/GenBank/DDBJ databases">
        <authorList>
            <person name="Chiriac C."/>
            <person name="Salcher M."/>
            <person name="Ghai R."/>
            <person name="Kavagutti S V."/>
        </authorList>
    </citation>
    <scope>NUCLEOTIDE SEQUENCE</scope>
</reference>
<dbReference type="EMBL" id="CAFBAA010000016">
    <property type="protein sequence ID" value="CAB4843016.1"/>
    <property type="molecule type" value="Genomic_DNA"/>
</dbReference>
<evidence type="ECO:0000256" key="1">
    <source>
        <dbReference type="SAM" id="MobiDB-lite"/>
    </source>
</evidence>
<dbReference type="SUPFAM" id="SSF143243">
    <property type="entry name" value="Nqo5-like"/>
    <property type="match status" value="1"/>
</dbReference>
<evidence type="ECO:0000259" key="2">
    <source>
        <dbReference type="Pfam" id="PF00329"/>
    </source>
</evidence>
<dbReference type="EMBL" id="CAEZXB010000004">
    <property type="protein sequence ID" value="CAB4669704.1"/>
    <property type="molecule type" value="Genomic_DNA"/>
</dbReference>
<dbReference type="EMBL" id="CAFBRC010000002">
    <property type="protein sequence ID" value="CAB5070848.1"/>
    <property type="molecule type" value="Genomic_DNA"/>
</dbReference>
<feature type="region of interest" description="Disordered" evidence="1">
    <location>
        <begin position="99"/>
        <end position="118"/>
    </location>
</feature>
<evidence type="ECO:0000313" key="6">
    <source>
        <dbReference type="EMBL" id="CAB5070848.1"/>
    </source>
</evidence>
<name>A0A6J6NAJ1_9ZZZZ</name>